<sequence length="121" mass="13962">METFVQNKAQLVYAEAYISDMTSLKNIFLQTQTLKKLNPNFGVPFLLAKKKEEIAAFASLVMNEKGQIAFKIYENSLSNAEKRDFTQRAENYFKKNNTPNFRNPEQLKSSISRMIGWLEIG</sequence>
<evidence type="ECO:0000313" key="2">
    <source>
        <dbReference type="Proteomes" id="UP000661696"/>
    </source>
</evidence>
<organism evidence="1 2">
    <name type="scientific">Chryseobacterium endalhagicum</name>
    <dbReference type="NCBI Taxonomy" id="2797638"/>
    <lineage>
        <taxon>Bacteria</taxon>
        <taxon>Pseudomonadati</taxon>
        <taxon>Bacteroidota</taxon>
        <taxon>Flavobacteriia</taxon>
        <taxon>Flavobacteriales</taxon>
        <taxon>Weeksellaceae</taxon>
        <taxon>Chryseobacterium group</taxon>
        <taxon>Chryseobacterium</taxon>
    </lineage>
</organism>
<proteinExistence type="predicted"/>
<dbReference type="EMBL" id="JAELVM010000002">
    <property type="protein sequence ID" value="MBL1221533.1"/>
    <property type="molecule type" value="Genomic_DNA"/>
</dbReference>
<accession>A0ABS1QI15</accession>
<name>A0ABS1QI15_9FLAO</name>
<gene>
    <name evidence="1" type="ORF">JET18_11825</name>
</gene>
<evidence type="ECO:0000313" key="1">
    <source>
        <dbReference type="EMBL" id="MBL1221533.1"/>
    </source>
</evidence>
<keyword evidence="2" id="KW-1185">Reference proteome</keyword>
<dbReference type="Proteomes" id="UP000661696">
    <property type="component" value="Unassembled WGS sequence"/>
</dbReference>
<protein>
    <submittedName>
        <fullName evidence="1">Uncharacterized protein</fullName>
    </submittedName>
</protein>
<comment type="caution">
    <text evidence="1">The sequence shown here is derived from an EMBL/GenBank/DDBJ whole genome shotgun (WGS) entry which is preliminary data.</text>
</comment>
<dbReference type="RefSeq" id="WP_202091284.1">
    <property type="nucleotide sequence ID" value="NZ_JAELVM010000002.1"/>
</dbReference>
<reference evidence="1 2" key="1">
    <citation type="submission" date="2020-12" db="EMBL/GenBank/DDBJ databases">
        <title>Chryseobacterium endoalhailicus sp. nov., isolated from seed of leguminous plant.</title>
        <authorList>
            <person name="Zhang X."/>
        </authorList>
    </citation>
    <scope>NUCLEOTIDE SEQUENCE [LARGE SCALE GENOMIC DNA]</scope>
    <source>
        <strain evidence="1 2">L7</strain>
    </source>
</reference>